<reference evidence="1" key="1">
    <citation type="submission" date="2022-06" db="EMBL/GenBank/DDBJ databases">
        <title>New cyanobacteria of genus Symplocastrum in benthos of Lake Baikal.</title>
        <authorList>
            <person name="Sorokovikova E."/>
            <person name="Tikhonova I."/>
            <person name="Krasnopeev A."/>
            <person name="Evseev P."/>
            <person name="Gladkikh A."/>
            <person name="Belykh O."/>
        </authorList>
    </citation>
    <scope>NUCLEOTIDE SEQUENCE</scope>
    <source>
        <strain evidence="1">BBK-W-15</strain>
    </source>
</reference>
<dbReference type="RefSeq" id="WP_254012173.1">
    <property type="nucleotide sequence ID" value="NZ_JAMZMM010000112.1"/>
</dbReference>
<comment type="caution">
    <text evidence="1">The sequence shown here is derived from an EMBL/GenBank/DDBJ whole genome shotgun (WGS) entry which is preliminary data.</text>
</comment>
<organism evidence="1 2">
    <name type="scientific">Limnofasciculus baicalensis BBK-W-15</name>
    <dbReference type="NCBI Taxonomy" id="2699891"/>
    <lineage>
        <taxon>Bacteria</taxon>
        <taxon>Bacillati</taxon>
        <taxon>Cyanobacteriota</taxon>
        <taxon>Cyanophyceae</taxon>
        <taxon>Coleofasciculales</taxon>
        <taxon>Coleofasciculaceae</taxon>
        <taxon>Limnofasciculus</taxon>
        <taxon>Limnofasciculus baicalensis</taxon>
    </lineage>
</organism>
<dbReference type="EMBL" id="JAMZMM010000112">
    <property type="protein sequence ID" value="MCP2729388.1"/>
    <property type="molecule type" value="Genomic_DNA"/>
</dbReference>
<proteinExistence type="predicted"/>
<dbReference type="Proteomes" id="UP001204953">
    <property type="component" value="Unassembled WGS sequence"/>
</dbReference>
<protein>
    <submittedName>
        <fullName evidence="1">Uncharacterized protein</fullName>
    </submittedName>
</protein>
<evidence type="ECO:0000313" key="2">
    <source>
        <dbReference type="Proteomes" id="UP001204953"/>
    </source>
</evidence>
<dbReference type="AlphaFoldDB" id="A0AAE3KP72"/>
<gene>
    <name evidence="1" type="ORF">NJ959_13090</name>
</gene>
<keyword evidence="2" id="KW-1185">Reference proteome</keyword>
<evidence type="ECO:0000313" key="1">
    <source>
        <dbReference type="EMBL" id="MCP2729388.1"/>
    </source>
</evidence>
<accession>A0AAE3KP72</accession>
<name>A0AAE3KP72_9CYAN</name>
<sequence length="45" mass="5301">MQRNSRYFPEIDLQEMINQCLQAARDRGTGVAMRELREIMGQRMG</sequence>